<evidence type="ECO:0000313" key="3">
    <source>
        <dbReference type="Proteomes" id="UP001341281"/>
    </source>
</evidence>
<gene>
    <name evidence="2" type="ORF">U9M48_008162</name>
</gene>
<name>A0AAQ3WCX8_PASNO</name>
<reference evidence="2 3" key="1">
    <citation type="submission" date="2024-02" db="EMBL/GenBank/DDBJ databases">
        <title>High-quality chromosome-scale genome assembly of Pensacola bahiagrass (Paspalum notatum Flugge var. saurae).</title>
        <authorList>
            <person name="Vega J.M."/>
            <person name="Podio M."/>
            <person name="Orjuela J."/>
            <person name="Siena L.A."/>
            <person name="Pessino S.C."/>
            <person name="Combes M.C."/>
            <person name="Mariac C."/>
            <person name="Albertini E."/>
            <person name="Pupilli F."/>
            <person name="Ortiz J.P.A."/>
            <person name="Leblanc O."/>
        </authorList>
    </citation>
    <scope>NUCLEOTIDE SEQUENCE [LARGE SCALE GENOMIC DNA]</scope>
    <source>
        <strain evidence="2">R1</strain>
        <tissue evidence="2">Leaf</tissue>
    </source>
</reference>
<sequence>MPEPPATARGSSTSLPLPALGSGESRSRHHQGAPLRALLGVRTRSLWGVVRHTDRECGQLVEACFPPNALTAPGGCLDRLVAFSPTAPLSMTRSSPCAPGPVLPAMRLLYGFVFNLQRLDERLPRGGEQNSAVILPHAPYSSLFRLLLQILGPLCFHVGPSATRHPLLLLLLLLLLFFSPTAPRKAVPMAASPMAASLLCSPHPAIRQIGGGTEGTCYMLEIKTGDFSSLSDEIQFCLPTLVWGFFCAILPGGASDE</sequence>
<dbReference type="GO" id="GO:0005085">
    <property type="term" value="F:guanyl-nucleotide exchange factor activity"/>
    <property type="evidence" value="ECO:0007669"/>
    <property type="project" value="InterPro"/>
</dbReference>
<dbReference type="EMBL" id="CP144746">
    <property type="protein sequence ID" value="WVZ57823.1"/>
    <property type="molecule type" value="Genomic_DNA"/>
</dbReference>
<organism evidence="2 3">
    <name type="scientific">Paspalum notatum var. saurae</name>
    <dbReference type="NCBI Taxonomy" id="547442"/>
    <lineage>
        <taxon>Eukaryota</taxon>
        <taxon>Viridiplantae</taxon>
        <taxon>Streptophyta</taxon>
        <taxon>Embryophyta</taxon>
        <taxon>Tracheophyta</taxon>
        <taxon>Spermatophyta</taxon>
        <taxon>Magnoliopsida</taxon>
        <taxon>Liliopsida</taxon>
        <taxon>Poales</taxon>
        <taxon>Poaceae</taxon>
        <taxon>PACMAD clade</taxon>
        <taxon>Panicoideae</taxon>
        <taxon>Andropogonodae</taxon>
        <taxon>Paspaleae</taxon>
        <taxon>Paspalinae</taxon>
        <taxon>Paspalum</taxon>
    </lineage>
</organism>
<dbReference type="AlphaFoldDB" id="A0AAQ3WCX8"/>
<evidence type="ECO:0000256" key="1">
    <source>
        <dbReference type="SAM" id="MobiDB-lite"/>
    </source>
</evidence>
<accession>A0AAQ3WCX8</accession>
<proteinExistence type="predicted"/>
<dbReference type="Proteomes" id="UP001341281">
    <property type="component" value="Chromosome 02"/>
</dbReference>
<keyword evidence="3" id="KW-1185">Reference proteome</keyword>
<dbReference type="InterPro" id="IPR024224">
    <property type="entry name" value="DENND6"/>
</dbReference>
<dbReference type="PANTHER" id="PTHR13677:SF0">
    <property type="entry name" value="LD41638P"/>
    <property type="match status" value="1"/>
</dbReference>
<evidence type="ECO:0000313" key="2">
    <source>
        <dbReference type="EMBL" id="WVZ57823.1"/>
    </source>
</evidence>
<dbReference type="GO" id="GO:0055037">
    <property type="term" value="C:recycling endosome"/>
    <property type="evidence" value="ECO:0007669"/>
    <property type="project" value="TreeGrafter"/>
</dbReference>
<feature type="region of interest" description="Disordered" evidence="1">
    <location>
        <begin position="1"/>
        <end position="34"/>
    </location>
</feature>
<protein>
    <submittedName>
        <fullName evidence="2">Uncharacterized protein</fullName>
    </submittedName>
</protein>
<dbReference type="PANTHER" id="PTHR13677">
    <property type="entry name" value="LD41638P"/>
    <property type="match status" value="1"/>
</dbReference>